<protein>
    <recommendedName>
        <fullName evidence="1">GGDEF domain-containing protein</fullName>
    </recommendedName>
</protein>
<dbReference type="InterPro" id="IPR029787">
    <property type="entry name" value="Nucleotide_cyclase"/>
</dbReference>
<name>A0A0F9U8T7_9ZZZZ</name>
<dbReference type="InterPro" id="IPR000160">
    <property type="entry name" value="GGDEF_dom"/>
</dbReference>
<dbReference type="GO" id="GO:0005886">
    <property type="term" value="C:plasma membrane"/>
    <property type="evidence" value="ECO:0007669"/>
    <property type="project" value="TreeGrafter"/>
</dbReference>
<dbReference type="Pfam" id="PF00990">
    <property type="entry name" value="GGDEF"/>
    <property type="match status" value="1"/>
</dbReference>
<reference evidence="2" key="1">
    <citation type="journal article" date="2015" name="Nature">
        <title>Complex archaea that bridge the gap between prokaryotes and eukaryotes.</title>
        <authorList>
            <person name="Spang A."/>
            <person name="Saw J.H."/>
            <person name="Jorgensen S.L."/>
            <person name="Zaremba-Niedzwiedzka K."/>
            <person name="Martijn J."/>
            <person name="Lind A.E."/>
            <person name="van Eijk R."/>
            <person name="Schleper C."/>
            <person name="Guy L."/>
            <person name="Ettema T.J."/>
        </authorList>
    </citation>
    <scope>NUCLEOTIDE SEQUENCE</scope>
</reference>
<dbReference type="AlphaFoldDB" id="A0A0F9U8T7"/>
<dbReference type="GO" id="GO:0052621">
    <property type="term" value="F:diguanylate cyclase activity"/>
    <property type="evidence" value="ECO:0007669"/>
    <property type="project" value="TreeGrafter"/>
</dbReference>
<dbReference type="SMART" id="SM00267">
    <property type="entry name" value="GGDEF"/>
    <property type="match status" value="1"/>
</dbReference>
<dbReference type="EMBL" id="LAZR01000180">
    <property type="protein sequence ID" value="KKN83757.1"/>
    <property type="molecule type" value="Genomic_DNA"/>
</dbReference>
<dbReference type="SUPFAM" id="SSF55073">
    <property type="entry name" value="Nucleotide cyclase"/>
    <property type="match status" value="1"/>
</dbReference>
<evidence type="ECO:0000259" key="1">
    <source>
        <dbReference type="PROSITE" id="PS50887"/>
    </source>
</evidence>
<dbReference type="NCBIfam" id="TIGR00254">
    <property type="entry name" value="GGDEF"/>
    <property type="match status" value="1"/>
</dbReference>
<dbReference type="PROSITE" id="PS50887">
    <property type="entry name" value="GGDEF"/>
    <property type="match status" value="1"/>
</dbReference>
<feature type="domain" description="GGDEF" evidence="1">
    <location>
        <begin position="270"/>
        <end position="414"/>
    </location>
</feature>
<evidence type="ECO:0000313" key="2">
    <source>
        <dbReference type="EMBL" id="KKN83757.1"/>
    </source>
</evidence>
<dbReference type="CDD" id="cd01949">
    <property type="entry name" value="GGDEF"/>
    <property type="match status" value="1"/>
</dbReference>
<dbReference type="PANTHER" id="PTHR45138:SF24">
    <property type="entry name" value="DIGUANYLATE CYCLASE DGCC-RELATED"/>
    <property type="match status" value="1"/>
</dbReference>
<dbReference type="InterPro" id="IPR050469">
    <property type="entry name" value="Diguanylate_Cyclase"/>
</dbReference>
<dbReference type="InterPro" id="IPR043128">
    <property type="entry name" value="Rev_trsase/Diguanyl_cyclase"/>
</dbReference>
<sequence length="417" mass="46211">MSRSPDILLITEPWIGQQLADRLDDGRCLQCSDRYEALERLAHKSWSAVVVTGPQEDMLPLVRAVRRLRGSAKLFAWQSPTWPDRLHEALTRSADDLFAYPPMPQELARCAAAIRGPVRPAMPGRPSAQTTTPPALTNGLAPAEMAALVQSARTIGSLEAALADLVRRRGGRPVRWQDAAPTTPDEAVLLRIENGHPRVLVAAGAGLPAKSVDKLLVSLQMCAGGLATMARRMESMQRLATTDDLTGLANRRYFYYRTDQILRDMRRQNRPATLVLFDVDNFKHYNDTYGHAVGDEILRETAMMMRRALREHDLIARIGGDEFAVLLWDEHPPRQPDSEPVRTAMALVQRFRQTISRHTFPMLGQESRGVLSMSGGAAIFSDDGDSCRALLRGADKALRRAKRSGKNAIHLLGDTDA</sequence>
<organism evidence="2">
    <name type="scientific">marine sediment metagenome</name>
    <dbReference type="NCBI Taxonomy" id="412755"/>
    <lineage>
        <taxon>unclassified sequences</taxon>
        <taxon>metagenomes</taxon>
        <taxon>ecological metagenomes</taxon>
    </lineage>
</organism>
<accession>A0A0F9U8T7</accession>
<dbReference type="FunFam" id="3.30.70.270:FF:000001">
    <property type="entry name" value="Diguanylate cyclase domain protein"/>
    <property type="match status" value="1"/>
</dbReference>
<proteinExistence type="predicted"/>
<dbReference type="Gene3D" id="3.30.70.270">
    <property type="match status" value="1"/>
</dbReference>
<dbReference type="GO" id="GO:0043709">
    <property type="term" value="P:cell adhesion involved in single-species biofilm formation"/>
    <property type="evidence" value="ECO:0007669"/>
    <property type="project" value="TreeGrafter"/>
</dbReference>
<comment type="caution">
    <text evidence="2">The sequence shown here is derived from an EMBL/GenBank/DDBJ whole genome shotgun (WGS) entry which is preliminary data.</text>
</comment>
<dbReference type="GO" id="GO:1902201">
    <property type="term" value="P:negative regulation of bacterial-type flagellum-dependent cell motility"/>
    <property type="evidence" value="ECO:0007669"/>
    <property type="project" value="TreeGrafter"/>
</dbReference>
<gene>
    <name evidence="2" type="ORF">LCGC14_0295820</name>
</gene>
<dbReference type="PANTHER" id="PTHR45138">
    <property type="entry name" value="REGULATORY COMPONENTS OF SENSORY TRANSDUCTION SYSTEM"/>
    <property type="match status" value="1"/>
</dbReference>